<organism evidence="3 4">
    <name type="scientific">Phytohabitans suffuscus</name>
    <dbReference type="NCBI Taxonomy" id="624315"/>
    <lineage>
        <taxon>Bacteria</taxon>
        <taxon>Bacillati</taxon>
        <taxon>Actinomycetota</taxon>
        <taxon>Actinomycetes</taxon>
        <taxon>Micromonosporales</taxon>
        <taxon>Micromonosporaceae</taxon>
    </lineage>
</organism>
<reference evidence="3 4" key="2">
    <citation type="submission" date="2020-03" db="EMBL/GenBank/DDBJ databases">
        <authorList>
            <person name="Ichikawa N."/>
            <person name="Kimura A."/>
            <person name="Kitahashi Y."/>
            <person name="Uohara A."/>
        </authorList>
    </citation>
    <scope>NUCLEOTIDE SEQUENCE [LARGE SCALE GENOMIC DNA]</scope>
    <source>
        <strain evidence="3 4">NBRC 105367</strain>
    </source>
</reference>
<dbReference type="KEGG" id="psuu:Psuf_021600"/>
<feature type="compositionally biased region" description="Basic residues" evidence="1">
    <location>
        <begin position="137"/>
        <end position="152"/>
    </location>
</feature>
<feature type="compositionally biased region" description="Low complexity" evidence="1">
    <location>
        <begin position="190"/>
        <end position="205"/>
    </location>
</feature>
<proteinExistence type="predicted"/>
<evidence type="ECO:0000256" key="1">
    <source>
        <dbReference type="SAM" id="MobiDB-lite"/>
    </source>
</evidence>
<feature type="compositionally biased region" description="Low complexity" evidence="1">
    <location>
        <begin position="153"/>
        <end position="167"/>
    </location>
</feature>
<evidence type="ECO:0008006" key="5">
    <source>
        <dbReference type="Google" id="ProtNLM"/>
    </source>
</evidence>
<keyword evidence="2" id="KW-0732">Signal</keyword>
<gene>
    <name evidence="3" type="ORF">Psuf_021600</name>
</gene>
<keyword evidence="4" id="KW-1185">Reference proteome</keyword>
<evidence type="ECO:0000256" key="2">
    <source>
        <dbReference type="SAM" id="SignalP"/>
    </source>
</evidence>
<feature type="region of interest" description="Disordered" evidence="1">
    <location>
        <begin position="130"/>
        <end position="205"/>
    </location>
</feature>
<dbReference type="AlphaFoldDB" id="A0A6F8YFJ8"/>
<feature type="signal peptide" evidence="2">
    <location>
        <begin position="1"/>
        <end position="31"/>
    </location>
</feature>
<protein>
    <recommendedName>
        <fullName evidence="5">AB hydrolase-1 domain-containing protein</fullName>
    </recommendedName>
</protein>
<dbReference type="InterPro" id="IPR029058">
    <property type="entry name" value="AB_hydrolase_fold"/>
</dbReference>
<name>A0A6F8YFJ8_9ACTN</name>
<evidence type="ECO:0000313" key="3">
    <source>
        <dbReference type="EMBL" id="BCB84847.1"/>
    </source>
</evidence>
<reference evidence="3 4" key="1">
    <citation type="submission" date="2020-03" db="EMBL/GenBank/DDBJ databases">
        <title>Whole genome shotgun sequence of Phytohabitans suffuscus NBRC 105367.</title>
        <authorList>
            <person name="Komaki H."/>
            <person name="Tamura T."/>
        </authorList>
    </citation>
    <scope>NUCLEOTIDE SEQUENCE [LARGE SCALE GENOMIC DNA]</scope>
    <source>
        <strain evidence="3 4">NBRC 105367</strain>
    </source>
</reference>
<accession>A0A6F8YFJ8</accession>
<dbReference type="EMBL" id="AP022871">
    <property type="protein sequence ID" value="BCB84847.1"/>
    <property type="molecule type" value="Genomic_DNA"/>
</dbReference>
<dbReference type="Gene3D" id="3.40.50.1820">
    <property type="entry name" value="alpha/beta hydrolase"/>
    <property type="match status" value="1"/>
</dbReference>
<feature type="chain" id="PRO_5026099748" description="AB hydrolase-1 domain-containing protein" evidence="2">
    <location>
        <begin position="32"/>
        <end position="205"/>
    </location>
</feature>
<dbReference type="SUPFAM" id="SSF53474">
    <property type="entry name" value="alpha/beta-Hydrolases"/>
    <property type="match status" value="1"/>
</dbReference>
<evidence type="ECO:0000313" key="4">
    <source>
        <dbReference type="Proteomes" id="UP000503011"/>
    </source>
</evidence>
<dbReference type="Proteomes" id="UP000503011">
    <property type="component" value="Chromosome"/>
</dbReference>
<sequence length="205" mass="21020">MGSVWRRRAARSLAIGLVCAVLGATPSPVTATASGAAPRLTGSQPCPGVTGFTCADLAVPLDRAGHAAGALRLRVAVADNPRAPRGTLLLLTGGPGQPGPGLLPRLRERFAFLLDDYRLVMIDQRGTGAGAIDCPACRRRSDRRTSPHRPRRPSASAHSTSGTHGTTTPPPTQSPTSKTYAARSASPGGPSTASRTAPSSRSTTA</sequence>